<dbReference type="InterPro" id="IPR043504">
    <property type="entry name" value="Peptidase_S1_PA_chymotrypsin"/>
</dbReference>
<reference evidence="2 3" key="1">
    <citation type="submission" date="2019-02" db="EMBL/GenBank/DDBJ databases">
        <title>Hansschlegelia quercus sp. nov., a novel methylotrophic bacterium from buds of oak (Quercus robur L.).</title>
        <authorList>
            <person name="Agafonova N.V."/>
            <person name="Kaparullina E.N."/>
            <person name="Grouzdev D.S."/>
            <person name="Doronina N.V."/>
        </authorList>
    </citation>
    <scope>NUCLEOTIDE SEQUENCE [LARGE SCALE GENOMIC DNA]</scope>
    <source>
        <strain evidence="2 3">Dub</strain>
    </source>
</reference>
<dbReference type="AlphaFoldDB" id="A0A4Q9GMR9"/>
<organism evidence="2 3">
    <name type="scientific">Hansschlegelia quercus</name>
    <dbReference type="NCBI Taxonomy" id="2528245"/>
    <lineage>
        <taxon>Bacteria</taxon>
        <taxon>Pseudomonadati</taxon>
        <taxon>Pseudomonadota</taxon>
        <taxon>Alphaproteobacteria</taxon>
        <taxon>Hyphomicrobiales</taxon>
        <taxon>Methylopilaceae</taxon>
        <taxon>Hansschlegelia</taxon>
    </lineage>
</organism>
<feature type="compositionally biased region" description="Basic and acidic residues" evidence="1">
    <location>
        <begin position="20"/>
        <end position="34"/>
    </location>
</feature>
<name>A0A4Q9GMR9_9HYPH</name>
<dbReference type="SUPFAM" id="SSF50494">
    <property type="entry name" value="Trypsin-like serine proteases"/>
    <property type="match status" value="1"/>
</dbReference>
<dbReference type="RefSeq" id="WP_131002184.1">
    <property type="nucleotide sequence ID" value="NZ_JBHSZR010000005.1"/>
</dbReference>
<keyword evidence="2" id="KW-0645">Protease</keyword>
<protein>
    <submittedName>
        <fullName evidence="2">Serine protease</fullName>
    </submittedName>
</protein>
<keyword evidence="2" id="KW-0378">Hydrolase</keyword>
<dbReference type="GO" id="GO:0006508">
    <property type="term" value="P:proteolysis"/>
    <property type="evidence" value="ECO:0007669"/>
    <property type="project" value="UniProtKB-KW"/>
</dbReference>
<proteinExistence type="predicted"/>
<dbReference type="Proteomes" id="UP000291613">
    <property type="component" value="Unassembled WGS sequence"/>
</dbReference>
<evidence type="ECO:0000256" key="1">
    <source>
        <dbReference type="SAM" id="MobiDB-lite"/>
    </source>
</evidence>
<dbReference type="GO" id="GO:0008233">
    <property type="term" value="F:peptidase activity"/>
    <property type="evidence" value="ECO:0007669"/>
    <property type="project" value="UniProtKB-KW"/>
</dbReference>
<dbReference type="EMBL" id="SIUB01000002">
    <property type="protein sequence ID" value="TBN54455.1"/>
    <property type="molecule type" value="Genomic_DNA"/>
</dbReference>
<keyword evidence="3" id="KW-1185">Reference proteome</keyword>
<feature type="region of interest" description="Disordered" evidence="1">
    <location>
        <begin position="20"/>
        <end position="43"/>
    </location>
</feature>
<comment type="caution">
    <text evidence="2">The sequence shown here is derived from an EMBL/GenBank/DDBJ whole genome shotgun (WGS) entry which is preliminary data.</text>
</comment>
<evidence type="ECO:0000313" key="3">
    <source>
        <dbReference type="Proteomes" id="UP000291613"/>
    </source>
</evidence>
<dbReference type="Pfam" id="PF13365">
    <property type="entry name" value="Trypsin_2"/>
    <property type="match status" value="1"/>
</dbReference>
<dbReference type="InterPro" id="IPR009003">
    <property type="entry name" value="Peptidase_S1_PA"/>
</dbReference>
<evidence type="ECO:0000313" key="2">
    <source>
        <dbReference type="EMBL" id="TBN54455.1"/>
    </source>
</evidence>
<sequence length="386" mass="40926">MNDQVNEPSATARRARLFLDKRSAGSVGGRHEGTQGRCGPPNKDDAALIAKQLDAASSGTKLEGLAGIAAGAMSGKKEMDGLARSLVTRAVKASEALAEGQSADGLSAHDLVALEAVIHVRGRPAVRVEGQDLEDMRRYPGASIWTLIADNNREAIMAAANATAAVRVVDLLAGRMSWVQGTAWLIAPNLAITNRHVVFPPLGGTRLARRIPGTTAAKLRKDLEVMLDFAFHDLPPRQVAYRIVDILFVAEDGDPVDAAILSVEPLNHTAGVLGVSAEPQAELERLYVVGHPGLMPSIPKDVRAVFGDPDEKKRVSFGQVMERSLSPPGDILHDASTIGGYSGGCVMEFLAKDAVGLHYWGDTAEGNRAISAAAIRAHPQLGRFLP</sequence>
<gene>
    <name evidence="2" type="ORF">EYR15_06390</name>
</gene>
<dbReference type="Gene3D" id="2.40.10.10">
    <property type="entry name" value="Trypsin-like serine proteases"/>
    <property type="match status" value="2"/>
</dbReference>
<accession>A0A4Q9GMR9</accession>
<dbReference type="OrthoDB" id="9811262at2"/>